<dbReference type="Gene3D" id="3.90.228.10">
    <property type="match status" value="1"/>
</dbReference>
<dbReference type="PROSITE" id="PS51059">
    <property type="entry name" value="PARP_CATALYTIC"/>
    <property type="match status" value="1"/>
</dbReference>
<dbReference type="GO" id="GO:0003950">
    <property type="term" value="F:NAD+ poly-ADP-ribosyltransferase activity"/>
    <property type="evidence" value="ECO:0007669"/>
    <property type="project" value="UniProtKB-UniRule"/>
</dbReference>
<proteinExistence type="predicted"/>
<dbReference type="EC" id="2.4.2.-" evidence="1"/>
<dbReference type="GO" id="GO:1990404">
    <property type="term" value="F:NAD+-protein mono-ADP-ribosyltransferase activity"/>
    <property type="evidence" value="ECO:0007669"/>
    <property type="project" value="TreeGrafter"/>
</dbReference>
<dbReference type="InterPro" id="IPR051712">
    <property type="entry name" value="ARTD-AVP"/>
</dbReference>
<keyword evidence="1" id="KW-0520">NAD</keyword>
<dbReference type="SUPFAM" id="SSF56399">
    <property type="entry name" value="ADP-ribosylation"/>
    <property type="match status" value="1"/>
</dbReference>
<evidence type="ECO:0000313" key="4">
    <source>
        <dbReference type="Proteomes" id="UP000494165"/>
    </source>
</evidence>
<evidence type="ECO:0000259" key="2">
    <source>
        <dbReference type="PROSITE" id="PS51059"/>
    </source>
</evidence>
<dbReference type="InterPro" id="IPR012317">
    <property type="entry name" value="Poly(ADP-ribose)pol_cat_dom"/>
</dbReference>
<dbReference type="PANTHER" id="PTHR45740">
    <property type="entry name" value="POLY [ADP-RIBOSE] POLYMERASE"/>
    <property type="match status" value="1"/>
</dbReference>
<dbReference type="Gene3D" id="6.20.320.10">
    <property type="match status" value="1"/>
</dbReference>
<organism evidence="3 4">
    <name type="scientific">Cloeon dipterum</name>
    <dbReference type="NCBI Taxonomy" id="197152"/>
    <lineage>
        <taxon>Eukaryota</taxon>
        <taxon>Metazoa</taxon>
        <taxon>Ecdysozoa</taxon>
        <taxon>Arthropoda</taxon>
        <taxon>Hexapoda</taxon>
        <taxon>Insecta</taxon>
        <taxon>Pterygota</taxon>
        <taxon>Palaeoptera</taxon>
        <taxon>Ephemeroptera</taxon>
        <taxon>Pisciforma</taxon>
        <taxon>Baetidae</taxon>
        <taxon>Cloeon</taxon>
    </lineage>
</organism>
<gene>
    <name evidence="3" type="ORF">CLODIP_2_CD03479</name>
</gene>
<dbReference type="GO" id="GO:0005634">
    <property type="term" value="C:nucleus"/>
    <property type="evidence" value="ECO:0007669"/>
    <property type="project" value="TreeGrafter"/>
</dbReference>
<name>A0A8S1DMT2_9INSE</name>
<evidence type="ECO:0000313" key="3">
    <source>
        <dbReference type="EMBL" id="CAB3383789.1"/>
    </source>
</evidence>
<reference evidence="3 4" key="1">
    <citation type="submission" date="2020-04" db="EMBL/GenBank/DDBJ databases">
        <authorList>
            <person name="Alioto T."/>
            <person name="Alioto T."/>
            <person name="Gomez Garrido J."/>
        </authorList>
    </citation>
    <scope>NUCLEOTIDE SEQUENCE [LARGE SCALE GENOMIC DNA]</scope>
</reference>
<dbReference type="Pfam" id="PF00644">
    <property type="entry name" value="PARP"/>
    <property type="match status" value="1"/>
</dbReference>
<evidence type="ECO:0000256" key="1">
    <source>
        <dbReference type="RuleBase" id="RU362114"/>
    </source>
</evidence>
<sequence>MRCDEKMSILEALAESDPEYVKLVRDMRQSIVDHDGSIPLSDYEDIKIERVVNRELEARHKSMIELLKMEMSRTEAERAPVLQLYHGSPFALEIAMNGFKADFIAIHSLFGEGIYFSSLSSKSNQYAWGNNFGTCPKHRDRACIVCPRRMLVCRCYMGKPFVPIRTNQPVPAGFHSVIAEPKNVPGLRYPEFVVLNTAQALPRYLITYKIKP</sequence>
<dbReference type="Proteomes" id="UP000494165">
    <property type="component" value="Unassembled WGS sequence"/>
</dbReference>
<keyword evidence="1" id="KW-0808">Transferase</keyword>
<keyword evidence="4" id="KW-1185">Reference proteome</keyword>
<dbReference type="EMBL" id="CADEPI010000324">
    <property type="protein sequence ID" value="CAB3383789.1"/>
    <property type="molecule type" value="Genomic_DNA"/>
</dbReference>
<comment type="caution">
    <text evidence="3">The sequence shown here is derived from an EMBL/GenBank/DDBJ whole genome shotgun (WGS) entry which is preliminary data.</text>
</comment>
<dbReference type="PANTHER" id="PTHR45740:SF17">
    <property type="entry name" value="POLY [ADP-RIBOSE] POLYMERASE TANKYRASE-2-LIKE"/>
    <property type="match status" value="1"/>
</dbReference>
<dbReference type="OrthoDB" id="4772757at2759"/>
<keyword evidence="1" id="KW-0328">Glycosyltransferase</keyword>
<protein>
    <recommendedName>
        <fullName evidence="1">Poly [ADP-ribose] polymerase</fullName>
        <shortName evidence="1">PARP</shortName>
        <ecNumber evidence="1">2.4.2.-</ecNumber>
    </recommendedName>
</protein>
<dbReference type="AlphaFoldDB" id="A0A8S1DMT2"/>
<accession>A0A8S1DMT2</accession>
<feature type="domain" description="PARP catalytic" evidence="2">
    <location>
        <begin position="1"/>
        <end position="212"/>
    </location>
</feature>